<evidence type="ECO:0000256" key="1">
    <source>
        <dbReference type="SAM" id="Phobius"/>
    </source>
</evidence>
<proteinExistence type="predicted"/>
<feature type="transmembrane region" description="Helical" evidence="1">
    <location>
        <begin position="139"/>
        <end position="154"/>
    </location>
</feature>
<dbReference type="RefSeq" id="WP_126016811.1">
    <property type="nucleotide sequence ID" value="NZ_CP034437.1"/>
</dbReference>
<accession>A0A3Q8X5N6</accession>
<protein>
    <submittedName>
        <fullName evidence="2">Uncharacterized protein</fullName>
    </submittedName>
</protein>
<dbReference type="EMBL" id="CP034437">
    <property type="protein sequence ID" value="AZN41104.1"/>
    <property type="molecule type" value="Genomic_DNA"/>
</dbReference>
<dbReference type="Proteomes" id="UP000272528">
    <property type="component" value="Chromosome"/>
</dbReference>
<keyword evidence="1" id="KW-1133">Transmembrane helix</keyword>
<gene>
    <name evidence="2" type="ORF">EJC50_16575</name>
</gene>
<keyword evidence="3" id="KW-1185">Reference proteome</keyword>
<keyword evidence="1" id="KW-0812">Transmembrane</keyword>
<dbReference type="AlphaFoldDB" id="A0A3Q8X5N6"/>
<dbReference type="OrthoDB" id="2608252at2"/>
<dbReference type="KEGG" id="palb:EJC50_16575"/>
<name>A0A3Q8X5N6_9BACL</name>
<sequence length="166" mass="18671">MIPAALNVSIADIIVQQAEYRNTPSGSPVLEVLIKNPDNAMLRTDLSVQISKAIDTSQNALTYQKTGDKMIHTNMTLPPGKLMKLTFQHVPNLRQGEYIADIQLSGPLENEQHRVTLNFAENMSTHVKVKKTSLDFDEWVIPVLVLPAMFIIVGKKKHSKRQRRLS</sequence>
<organism evidence="2 3">
    <name type="scientific">Paenibacillus albus</name>
    <dbReference type="NCBI Taxonomy" id="2495582"/>
    <lineage>
        <taxon>Bacteria</taxon>
        <taxon>Bacillati</taxon>
        <taxon>Bacillota</taxon>
        <taxon>Bacilli</taxon>
        <taxon>Bacillales</taxon>
        <taxon>Paenibacillaceae</taxon>
        <taxon>Paenibacillus</taxon>
    </lineage>
</organism>
<keyword evidence="1" id="KW-0472">Membrane</keyword>
<evidence type="ECO:0000313" key="2">
    <source>
        <dbReference type="EMBL" id="AZN41104.1"/>
    </source>
</evidence>
<evidence type="ECO:0000313" key="3">
    <source>
        <dbReference type="Proteomes" id="UP000272528"/>
    </source>
</evidence>
<reference evidence="3" key="1">
    <citation type="submission" date="2018-12" db="EMBL/GenBank/DDBJ databases">
        <title>Genome sequence of Peanibacillus sp.</title>
        <authorList>
            <person name="Subramani G."/>
            <person name="Srinivasan S."/>
            <person name="Kim M.K."/>
        </authorList>
    </citation>
    <scope>NUCLEOTIDE SEQUENCE [LARGE SCALE GENOMIC DNA]</scope>
    <source>
        <strain evidence="3">18JY67-1</strain>
    </source>
</reference>